<dbReference type="Proteomes" id="UP001570417">
    <property type="component" value="Unassembled WGS sequence"/>
</dbReference>
<organism evidence="3 4">
    <name type="scientific">Vibrio gallaecicus</name>
    <dbReference type="NCBI Taxonomy" id="552386"/>
    <lineage>
        <taxon>Bacteria</taxon>
        <taxon>Pseudomonadati</taxon>
        <taxon>Pseudomonadota</taxon>
        <taxon>Gammaproteobacteria</taxon>
        <taxon>Vibrionales</taxon>
        <taxon>Vibrionaceae</taxon>
        <taxon>Vibrio</taxon>
    </lineage>
</organism>
<protein>
    <submittedName>
        <fullName evidence="3">Phosphotransferase enzyme family protein</fullName>
    </submittedName>
</protein>
<sequence length="262" mass="30410">MPLSRINTITQLLTYLQSNGVKVSYPIKGLGGYYVHELAGKYAVLYSYANGQHYSGLSHHQSFLFGCQNAQIHLNATHIDTKDLPIKKTKELLVNPLATLSIGHSERYHELRYIRGLANVVADKLSHLSPYQSVCHGDYHWGNVFFDDERITVFDFDFCCKSWRIYDAVVFLWNLLFSQSNDVAGIWSEFLSGYQSVVPLTETEIEAIPWLLIAHNIWHMGYIADVPIEDWEFDDYWFDKKFSLFEDIQNMFPSNNIYNKQF</sequence>
<gene>
    <name evidence="3" type="ORF">AB4566_21680</name>
</gene>
<evidence type="ECO:0000313" key="4">
    <source>
        <dbReference type="Proteomes" id="UP001570417"/>
    </source>
</evidence>
<dbReference type="Pfam" id="PF01636">
    <property type="entry name" value="APH"/>
    <property type="match status" value="1"/>
</dbReference>
<dbReference type="PANTHER" id="PTHR21064">
    <property type="entry name" value="AMINOGLYCOSIDE PHOSPHOTRANSFERASE DOMAIN-CONTAINING PROTEIN-RELATED"/>
    <property type="match status" value="1"/>
</dbReference>
<reference evidence="3 4" key="1">
    <citation type="journal article" date="2024" name="ISME J.">
        <title>Tailless and filamentous prophages are predominant in marine Vibrio.</title>
        <authorList>
            <person name="Steensen K."/>
            <person name="Seneca J."/>
            <person name="Bartlau N."/>
            <person name="Yu X.A."/>
            <person name="Hussain F.A."/>
            <person name="Polz M.F."/>
        </authorList>
    </citation>
    <scope>NUCLEOTIDE SEQUENCE [LARGE SCALE GENOMIC DNA]</scope>
    <source>
        <strain evidence="3 4">10N.222.51.A1</strain>
    </source>
</reference>
<dbReference type="InterPro" id="IPR050249">
    <property type="entry name" value="Pseudomonas-type_ThrB"/>
</dbReference>
<accession>A0ABV4NIJ1</accession>
<evidence type="ECO:0000256" key="1">
    <source>
        <dbReference type="ARBA" id="ARBA00038240"/>
    </source>
</evidence>
<dbReference type="InterPro" id="IPR011009">
    <property type="entry name" value="Kinase-like_dom_sf"/>
</dbReference>
<proteinExistence type="inferred from homology"/>
<evidence type="ECO:0000259" key="2">
    <source>
        <dbReference type="Pfam" id="PF01636"/>
    </source>
</evidence>
<dbReference type="Gene3D" id="3.90.1200.10">
    <property type="match status" value="1"/>
</dbReference>
<dbReference type="SUPFAM" id="SSF56112">
    <property type="entry name" value="Protein kinase-like (PK-like)"/>
    <property type="match status" value="1"/>
</dbReference>
<feature type="domain" description="Aminoglycoside phosphotransferase" evidence="2">
    <location>
        <begin position="10"/>
        <end position="177"/>
    </location>
</feature>
<dbReference type="InterPro" id="IPR002575">
    <property type="entry name" value="Aminoglycoside_PTrfase"/>
</dbReference>
<comment type="similarity">
    <text evidence="1">Belongs to the pseudomonas-type ThrB family.</text>
</comment>
<keyword evidence="4" id="KW-1185">Reference proteome</keyword>
<dbReference type="EMBL" id="JBFRUW010000158">
    <property type="protein sequence ID" value="MFA0570864.1"/>
    <property type="molecule type" value="Genomic_DNA"/>
</dbReference>
<comment type="caution">
    <text evidence="3">The sequence shown here is derived from an EMBL/GenBank/DDBJ whole genome shotgun (WGS) entry which is preliminary data.</text>
</comment>
<evidence type="ECO:0000313" key="3">
    <source>
        <dbReference type="EMBL" id="MFA0570864.1"/>
    </source>
</evidence>
<feature type="non-terminal residue" evidence="3">
    <location>
        <position position="262"/>
    </location>
</feature>
<dbReference type="PANTHER" id="PTHR21064:SF6">
    <property type="entry name" value="AMINOGLYCOSIDE PHOSPHOTRANSFERASE DOMAIN-CONTAINING PROTEIN"/>
    <property type="match status" value="1"/>
</dbReference>
<name>A0ABV4NIJ1_9VIBR</name>
<dbReference type="RefSeq" id="WP_372268668.1">
    <property type="nucleotide sequence ID" value="NZ_JBFRUW010000158.1"/>
</dbReference>